<accession>A0A813JUM2</accession>
<name>A0A813JUM2_POLGL</name>
<feature type="non-terminal residue" evidence="2">
    <location>
        <position position="543"/>
    </location>
</feature>
<organism evidence="2 3">
    <name type="scientific">Polarella glacialis</name>
    <name type="common">Dinoflagellate</name>
    <dbReference type="NCBI Taxonomy" id="89957"/>
    <lineage>
        <taxon>Eukaryota</taxon>
        <taxon>Sar</taxon>
        <taxon>Alveolata</taxon>
        <taxon>Dinophyceae</taxon>
        <taxon>Suessiales</taxon>
        <taxon>Suessiaceae</taxon>
        <taxon>Polarella</taxon>
    </lineage>
</organism>
<proteinExistence type="predicted"/>
<evidence type="ECO:0000259" key="1">
    <source>
        <dbReference type="Pfam" id="PF01764"/>
    </source>
</evidence>
<dbReference type="GO" id="GO:0006629">
    <property type="term" value="P:lipid metabolic process"/>
    <property type="evidence" value="ECO:0007669"/>
    <property type="project" value="InterPro"/>
</dbReference>
<gene>
    <name evidence="2" type="ORF">PGLA2088_LOCUS25193</name>
</gene>
<dbReference type="EMBL" id="CAJNNW010026660">
    <property type="protein sequence ID" value="CAE8686896.1"/>
    <property type="molecule type" value="Genomic_DNA"/>
</dbReference>
<dbReference type="Gene3D" id="3.40.50.1820">
    <property type="entry name" value="alpha/beta hydrolase"/>
    <property type="match status" value="1"/>
</dbReference>
<comment type="caution">
    <text evidence="2">The sequence shown here is derived from an EMBL/GenBank/DDBJ whole genome shotgun (WGS) entry which is preliminary data.</text>
</comment>
<dbReference type="Proteomes" id="UP000626109">
    <property type="component" value="Unassembled WGS sequence"/>
</dbReference>
<dbReference type="AlphaFoldDB" id="A0A813JUM2"/>
<dbReference type="SUPFAM" id="SSF53474">
    <property type="entry name" value="alpha/beta-Hydrolases"/>
    <property type="match status" value="1"/>
</dbReference>
<protein>
    <recommendedName>
        <fullName evidence="1">Fungal lipase-type domain-containing protein</fullName>
    </recommendedName>
</protein>
<feature type="domain" description="Fungal lipase-type" evidence="1">
    <location>
        <begin position="122"/>
        <end position="210"/>
    </location>
</feature>
<feature type="non-terminal residue" evidence="2">
    <location>
        <position position="1"/>
    </location>
</feature>
<evidence type="ECO:0000313" key="2">
    <source>
        <dbReference type="EMBL" id="CAE8686896.1"/>
    </source>
</evidence>
<dbReference type="Pfam" id="PF01764">
    <property type="entry name" value="Lipase_3"/>
    <property type="match status" value="1"/>
</dbReference>
<dbReference type="InterPro" id="IPR002921">
    <property type="entry name" value="Fungal_lipase-type"/>
</dbReference>
<reference evidence="2" key="1">
    <citation type="submission" date="2021-02" db="EMBL/GenBank/DDBJ databases">
        <authorList>
            <person name="Dougan E. K."/>
            <person name="Rhodes N."/>
            <person name="Thang M."/>
            <person name="Chan C."/>
        </authorList>
    </citation>
    <scope>NUCLEOTIDE SEQUENCE</scope>
</reference>
<evidence type="ECO:0000313" key="3">
    <source>
        <dbReference type="Proteomes" id="UP000626109"/>
    </source>
</evidence>
<sequence>VPGRGHPSWPIQSQPGKAIFMDWGLHKEKNYQDRLNEITVLEMSTAITVDKMSVNNQELFRKARLMVSLAFGAYSDTPDMKAKARYGLPGWKVVAHEIQNTLEAKDSIWLVQEQDTMDCAFVFTGTSTFAELGTSIKSVGHPFCGFKEVHRGYQDKLYWLMKGLMPKLRPKMAQCNRMTCTGHSLGGSLCDVWSACANSKRTNDKHYKLQMWTKGDGAPGGELAPEEKAGASVSPEVALQKEYGAQSKRGGASLHPYKVLTGNEHAEKCFQWFGQNEARLCGEWATFYHSYSFAALIYEVHAAVGSVLFRFRSQYATLPRILVHEFNDIPDSPTLVKRFNEDFATNKRDHHPDYRKVGLSTMCSLASTGPEACTAMVFIAGYSCKDLSFRSVLDNLLVSCYVPKAKVPKLGDEIIAMAEKHGLDVSQFGGKACKSGKAGHLLQINIKRHLVDKLCYAAKPYGPVDDERMPISEWMNSNKSFQVGQARVVAHPKYFMQANSVRMFVASADPDFHRNRQAFQSELIQKLGLILGEPSLRERAATG</sequence>
<dbReference type="InterPro" id="IPR029058">
    <property type="entry name" value="AB_hydrolase_fold"/>
</dbReference>